<gene>
    <name evidence="2" type="ORF">GUJ93_ZPchr0009g1250</name>
</gene>
<sequence>MSVFRDAVKDYLEITPSAAAASLPNRSKPPKFTETLVDTYSGLRIRNLTASLMEITNRFAYIRFVRISAIKN</sequence>
<feature type="domain" description="MCM10 OB-fold" evidence="1">
    <location>
        <begin position="40"/>
        <end position="72"/>
    </location>
</feature>
<evidence type="ECO:0000313" key="3">
    <source>
        <dbReference type="Proteomes" id="UP000729402"/>
    </source>
</evidence>
<organism evidence="2 3">
    <name type="scientific">Zizania palustris</name>
    <name type="common">Northern wild rice</name>
    <dbReference type="NCBI Taxonomy" id="103762"/>
    <lineage>
        <taxon>Eukaryota</taxon>
        <taxon>Viridiplantae</taxon>
        <taxon>Streptophyta</taxon>
        <taxon>Embryophyta</taxon>
        <taxon>Tracheophyta</taxon>
        <taxon>Spermatophyta</taxon>
        <taxon>Magnoliopsida</taxon>
        <taxon>Liliopsida</taxon>
        <taxon>Poales</taxon>
        <taxon>Poaceae</taxon>
        <taxon>BOP clade</taxon>
        <taxon>Oryzoideae</taxon>
        <taxon>Oryzeae</taxon>
        <taxon>Zizaniinae</taxon>
        <taxon>Zizania</taxon>
    </lineage>
</organism>
<dbReference type="Pfam" id="PF22379">
    <property type="entry name" value="OB_MCM10"/>
    <property type="match status" value="1"/>
</dbReference>
<accession>A0A8J5RJJ5</accession>
<reference evidence="2" key="2">
    <citation type="submission" date="2021-02" db="EMBL/GenBank/DDBJ databases">
        <authorList>
            <person name="Kimball J.A."/>
            <person name="Haas M.W."/>
            <person name="Macchietto M."/>
            <person name="Kono T."/>
            <person name="Duquette J."/>
            <person name="Shao M."/>
        </authorList>
    </citation>
    <scope>NUCLEOTIDE SEQUENCE</scope>
    <source>
        <tissue evidence="2">Fresh leaf tissue</tissue>
    </source>
</reference>
<protein>
    <recommendedName>
        <fullName evidence="1">MCM10 OB-fold domain-containing protein</fullName>
    </recommendedName>
</protein>
<evidence type="ECO:0000313" key="2">
    <source>
        <dbReference type="EMBL" id="KAG8050413.1"/>
    </source>
</evidence>
<dbReference type="EMBL" id="JAAALK010000289">
    <property type="protein sequence ID" value="KAG8050413.1"/>
    <property type="molecule type" value="Genomic_DNA"/>
</dbReference>
<proteinExistence type="predicted"/>
<reference evidence="2" key="1">
    <citation type="journal article" date="2021" name="bioRxiv">
        <title>Whole Genome Assembly and Annotation of Northern Wild Rice, Zizania palustris L., Supports a Whole Genome Duplication in the Zizania Genus.</title>
        <authorList>
            <person name="Haas M."/>
            <person name="Kono T."/>
            <person name="Macchietto M."/>
            <person name="Millas R."/>
            <person name="McGilp L."/>
            <person name="Shao M."/>
            <person name="Duquette J."/>
            <person name="Hirsch C.N."/>
            <person name="Kimball J."/>
        </authorList>
    </citation>
    <scope>NUCLEOTIDE SEQUENCE</scope>
    <source>
        <tissue evidence="2">Fresh leaf tissue</tissue>
    </source>
</reference>
<evidence type="ECO:0000259" key="1">
    <source>
        <dbReference type="Pfam" id="PF22379"/>
    </source>
</evidence>
<dbReference type="OrthoDB" id="1738726at2759"/>
<dbReference type="AlphaFoldDB" id="A0A8J5RJJ5"/>
<comment type="caution">
    <text evidence="2">The sequence shown here is derived from an EMBL/GenBank/DDBJ whole genome shotgun (WGS) entry which is preliminary data.</text>
</comment>
<dbReference type="InterPro" id="IPR055065">
    <property type="entry name" value="OB_MCM10"/>
</dbReference>
<keyword evidence="3" id="KW-1185">Reference proteome</keyword>
<name>A0A8J5RJJ5_ZIZPA</name>
<dbReference type="Proteomes" id="UP000729402">
    <property type="component" value="Unassembled WGS sequence"/>
</dbReference>